<name>E6JZV0_PARDN</name>
<dbReference type="AlphaFoldDB" id="E6JZV0"/>
<dbReference type="EMBL" id="AEON01000001">
    <property type="protein sequence ID" value="EFT84104.1"/>
    <property type="molecule type" value="Genomic_DNA"/>
</dbReference>
<dbReference type="Proteomes" id="UP000004946">
    <property type="component" value="Chromosome"/>
</dbReference>
<protein>
    <submittedName>
        <fullName evidence="2">Uncharacterized protein</fullName>
    </submittedName>
</protein>
<dbReference type="HOGENOM" id="CLU_1330880_0_0_11"/>
<evidence type="ECO:0000313" key="3">
    <source>
        <dbReference type="Proteomes" id="UP000004946"/>
    </source>
</evidence>
<feature type="transmembrane region" description="Helical" evidence="1">
    <location>
        <begin position="36"/>
        <end position="55"/>
    </location>
</feature>
<reference evidence="2 3" key="1">
    <citation type="submission" date="2010-12" db="EMBL/GenBank/DDBJ databases">
        <authorList>
            <person name="Muzny D."/>
            <person name="Qin X."/>
            <person name="Buhay C."/>
            <person name="Dugan-Rocha S."/>
            <person name="Ding Y."/>
            <person name="Chen G."/>
            <person name="Hawes A."/>
            <person name="Holder M."/>
            <person name="Jhangiani S."/>
            <person name="Johnson A."/>
            <person name="Khan Z."/>
            <person name="Li Z."/>
            <person name="Liu W."/>
            <person name="Liu X."/>
            <person name="Perez L."/>
            <person name="Shen H."/>
            <person name="Wang Q."/>
            <person name="Watt J."/>
            <person name="Xi L."/>
            <person name="Xin Y."/>
            <person name="Zhou J."/>
            <person name="Deng J."/>
            <person name="Jiang H."/>
            <person name="Liu Y."/>
            <person name="Qu J."/>
            <person name="Song X.-Z."/>
            <person name="Zhang L."/>
            <person name="Villasana D."/>
            <person name="Johnson A."/>
            <person name="Liu J."/>
            <person name="Liyanage D."/>
            <person name="Lorensuhewa L."/>
            <person name="Robinson T."/>
            <person name="Song A."/>
            <person name="Song B.-B."/>
            <person name="Dinh H."/>
            <person name="Thornton R."/>
            <person name="Coyle M."/>
            <person name="Francisco L."/>
            <person name="Jackson L."/>
            <person name="Javaid M."/>
            <person name="Korchina V."/>
            <person name="Kovar C."/>
            <person name="Mata R."/>
            <person name="Mathew T."/>
            <person name="Ngo R."/>
            <person name="Nguyen L."/>
            <person name="Nguyen N."/>
            <person name="Okwuonu G."/>
            <person name="Ongeri F."/>
            <person name="Pham C."/>
            <person name="Simmons D."/>
            <person name="Wilczek-Boney K."/>
            <person name="Hale W."/>
            <person name="Jakkamsetti A."/>
            <person name="Pham P."/>
            <person name="Ruth R."/>
            <person name="San Lucas F."/>
            <person name="Warren J."/>
            <person name="Zhang J."/>
            <person name="Zhao Z."/>
            <person name="Zhou C."/>
            <person name="Zhu D."/>
            <person name="Lee S."/>
            <person name="Bess C."/>
            <person name="Blankenburg K."/>
            <person name="Forbes L."/>
            <person name="Fu Q."/>
            <person name="Gubbala S."/>
            <person name="Hirani K."/>
            <person name="Jayaseelan J.C."/>
            <person name="Lara F."/>
            <person name="Munidasa M."/>
            <person name="Palculict T."/>
            <person name="Patil S."/>
            <person name="Pu L.-L."/>
            <person name="Saada N."/>
            <person name="Tang L."/>
            <person name="Weissenberger G."/>
            <person name="Zhu Y."/>
            <person name="Hemphill L."/>
            <person name="Shang Y."/>
            <person name="Youmans B."/>
            <person name="Ayvaz T."/>
            <person name="Ross M."/>
            <person name="Santibanez J."/>
            <person name="Aqrawi P."/>
            <person name="Gross S."/>
            <person name="Joshi V."/>
            <person name="Fowler G."/>
            <person name="Nazareth L."/>
            <person name="Reid J."/>
            <person name="Worley K."/>
            <person name="Petrosino J."/>
            <person name="Highlander S."/>
            <person name="Gibbs R."/>
        </authorList>
    </citation>
    <scope>NUCLEOTIDE SEQUENCE [LARGE SCALE GENOMIC DNA]</scope>
    <source>
        <strain evidence="2 3">DSM 10105</strain>
    </source>
</reference>
<keyword evidence="3" id="KW-1185">Reference proteome</keyword>
<keyword evidence="1" id="KW-1133">Transmembrane helix</keyword>
<evidence type="ECO:0000313" key="2">
    <source>
        <dbReference type="EMBL" id="EFT84104.1"/>
    </source>
</evidence>
<keyword evidence="1" id="KW-0472">Membrane</keyword>
<organism evidence="2 3">
    <name type="scientific">Parascardovia denticolens DSM 10105 = JCM 12538</name>
    <dbReference type="NCBI Taxonomy" id="864564"/>
    <lineage>
        <taxon>Bacteria</taxon>
        <taxon>Bacillati</taxon>
        <taxon>Actinomycetota</taxon>
        <taxon>Actinomycetes</taxon>
        <taxon>Bifidobacteriales</taxon>
        <taxon>Bifidobacteriaceae</taxon>
        <taxon>Parascardovia</taxon>
    </lineage>
</organism>
<comment type="caution">
    <text evidence="2">The sequence shown here is derived from an EMBL/GenBank/DDBJ whole genome shotgun (WGS) entry which is preliminary data.</text>
</comment>
<dbReference type="KEGG" id="pdo:PSDT_0544"/>
<sequence length="206" mass="21681">MVRRKKEDENPFDDVDGSRNLELEALKIKRRGTNPWKILIVGCVVATALSFLISAQATQSAQDAASSALSAQTVDKSGPGKGVALRAVNSYLRSEQKPFPKGVEDLSWDSAAKVSSGKDGEGKMVDYWSHRFTFVALPDRVTRKVAQLVSVSDGVTQAVGSPSLLPLGCGECECGSGCGSGELYGHPTVGHVEERGGFVGGGLRGG</sequence>
<dbReference type="PATRIC" id="fig|864564.6.peg.600"/>
<dbReference type="eggNOG" id="ENOG5033AUR">
    <property type="taxonomic scope" value="Bacteria"/>
</dbReference>
<accession>E6JZV0</accession>
<proteinExistence type="predicted"/>
<dbReference type="RefSeq" id="WP_006290550.1">
    <property type="nucleotide sequence ID" value="NZ_AP012333.1"/>
</dbReference>
<gene>
    <name evidence="2" type="ORF">HMPREF0620_1109</name>
</gene>
<evidence type="ECO:0000256" key="1">
    <source>
        <dbReference type="SAM" id="Phobius"/>
    </source>
</evidence>
<keyword evidence="1" id="KW-0812">Transmembrane</keyword>